<dbReference type="InterPro" id="IPR032710">
    <property type="entry name" value="NTF2-like_dom_sf"/>
</dbReference>
<dbReference type="Proteomes" id="UP001596254">
    <property type="component" value="Unassembled WGS sequence"/>
</dbReference>
<sequence length="120" mass="13443">MDTRAEIVKQYFQLSDLASNDSQALSAIISLFSTKAVVKSANGMTVETPTGIARFFENFFKDNQELRHLCHVVATKNGYQAEWAVAGRKQTGRLFAFHGTDTYTFDQNNKISFLQVVIDA</sequence>
<comment type="caution">
    <text evidence="2">The sequence shown here is derived from an EMBL/GenBank/DDBJ whole genome shotgun (WGS) entry which is preliminary data.</text>
</comment>
<organism evidence="2 3">
    <name type="scientific">Levilactobacillus tongjiangensis</name>
    <dbReference type="NCBI Taxonomy" id="2486023"/>
    <lineage>
        <taxon>Bacteria</taxon>
        <taxon>Bacillati</taxon>
        <taxon>Bacillota</taxon>
        <taxon>Bacilli</taxon>
        <taxon>Lactobacillales</taxon>
        <taxon>Lactobacillaceae</taxon>
        <taxon>Levilactobacillus</taxon>
    </lineage>
</organism>
<proteinExistence type="predicted"/>
<feature type="domain" description="SnoaL-like" evidence="1">
    <location>
        <begin position="22"/>
        <end position="111"/>
    </location>
</feature>
<dbReference type="RefSeq" id="WP_125693689.1">
    <property type="nucleotide sequence ID" value="NZ_JBHSSK010000004.1"/>
</dbReference>
<reference evidence="3" key="1">
    <citation type="journal article" date="2019" name="Int. J. Syst. Evol. Microbiol.">
        <title>The Global Catalogue of Microorganisms (GCM) 10K type strain sequencing project: providing services to taxonomists for standard genome sequencing and annotation.</title>
        <authorList>
            <consortium name="The Broad Institute Genomics Platform"/>
            <consortium name="The Broad Institute Genome Sequencing Center for Infectious Disease"/>
            <person name="Wu L."/>
            <person name="Ma J."/>
        </authorList>
    </citation>
    <scope>NUCLEOTIDE SEQUENCE [LARGE SCALE GENOMIC DNA]</scope>
    <source>
        <strain evidence="3">CCM 8905</strain>
    </source>
</reference>
<protein>
    <submittedName>
        <fullName evidence="2">Nuclear transport factor 2 family protein</fullName>
    </submittedName>
</protein>
<name>A0ABW1SP31_9LACO</name>
<dbReference type="Gene3D" id="3.10.450.50">
    <property type="match status" value="1"/>
</dbReference>
<dbReference type="InterPro" id="IPR037401">
    <property type="entry name" value="SnoaL-like"/>
</dbReference>
<gene>
    <name evidence="2" type="ORF">ACFP1G_01315</name>
</gene>
<evidence type="ECO:0000313" key="2">
    <source>
        <dbReference type="EMBL" id="MFC6206134.1"/>
    </source>
</evidence>
<keyword evidence="3" id="KW-1185">Reference proteome</keyword>
<dbReference type="EMBL" id="JBHSSK010000004">
    <property type="protein sequence ID" value="MFC6206134.1"/>
    <property type="molecule type" value="Genomic_DNA"/>
</dbReference>
<accession>A0ABW1SP31</accession>
<evidence type="ECO:0000259" key="1">
    <source>
        <dbReference type="Pfam" id="PF12680"/>
    </source>
</evidence>
<dbReference type="SUPFAM" id="SSF54427">
    <property type="entry name" value="NTF2-like"/>
    <property type="match status" value="1"/>
</dbReference>
<evidence type="ECO:0000313" key="3">
    <source>
        <dbReference type="Proteomes" id="UP001596254"/>
    </source>
</evidence>
<dbReference type="Pfam" id="PF12680">
    <property type="entry name" value="SnoaL_2"/>
    <property type="match status" value="1"/>
</dbReference>